<reference evidence="2 3" key="1">
    <citation type="submission" date="2024-01" db="EMBL/GenBank/DDBJ databases">
        <title>Novel species of the genus Luteimonas isolated from rivers.</title>
        <authorList>
            <person name="Lu H."/>
        </authorList>
    </citation>
    <scope>NUCLEOTIDE SEQUENCE [LARGE SCALE GENOMIC DNA]</scope>
    <source>
        <strain evidence="2 3">FXH3W</strain>
    </source>
</reference>
<dbReference type="GO" id="GO:0016874">
    <property type="term" value="F:ligase activity"/>
    <property type="evidence" value="ECO:0007669"/>
    <property type="project" value="UniProtKB-KW"/>
</dbReference>
<keyword evidence="3" id="KW-1185">Reference proteome</keyword>
<dbReference type="PANTHER" id="PTHR43767">
    <property type="entry name" value="LONG-CHAIN-FATTY-ACID--COA LIGASE"/>
    <property type="match status" value="1"/>
</dbReference>
<dbReference type="SUPFAM" id="SSF56801">
    <property type="entry name" value="Acetyl-CoA synthetase-like"/>
    <property type="match status" value="1"/>
</dbReference>
<name>A0ABU7UXH8_9GAMM</name>
<dbReference type="InterPro" id="IPR042099">
    <property type="entry name" value="ANL_N_sf"/>
</dbReference>
<dbReference type="PANTHER" id="PTHR43767:SF1">
    <property type="entry name" value="NONRIBOSOMAL PEPTIDE SYNTHASE PES1 (EUROFUNG)-RELATED"/>
    <property type="match status" value="1"/>
</dbReference>
<organism evidence="2 3">
    <name type="scientific">Aquilutibacter rugosus</name>
    <dbReference type="NCBI Taxonomy" id="3115820"/>
    <lineage>
        <taxon>Bacteria</taxon>
        <taxon>Pseudomonadati</taxon>
        <taxon>Pseudomonadota</taxon>
        <taxon>Gammaproteobacteria</taxon>
        <taxon>Lysobacterales</taxon>
        <taxon>Lysobacteraceae</taxon>
        <taxon>Aquilutibacter</taxon>
    </lineage>
</organism>
<dbReference type="Pfam" id="PF00501">
    <property type="entry name" value="AMP-binding"/>
    <property type="match status" value="1"/>
</dbReference>
<dbReference type="InterPro" id="IPR000873">
    <property type="entry name" value="AMP-dep_synth/lig_dom"/>
</dbReference>
<gene>
    <name evidence="2" type="ORF">V3390_03115</name>
</gene>
<evidence type="ECO:0000313" key="2">
    <source>
        <dbReference type="EMBL" id="MEF2155221.1"/>
    </source>
</evidence>
<feature type="domain" description="AMP-dependent synthetase/ligase" evidence="1">
    <location>
        <begin position="15"/>
        <end position="396"/>
    </location>
</feature>
<proteinExistence type="predicted"/>
<dbReference type="Proteomes" id="UP001356170">
    <property type="component" value="Unassembled WGS sequence"/>
</dbReference>
<dbReference type="EMBL" id="JAZHBO010000001">
    <property type="protein sequence ID" value="MEF2155221.1"/>
    <property type="molecule type" value="Genomic_DNA"/>
</dbReference>
<dbReference type="RefSeq" id="WP_331703310.1">
    <property type="nucleotide sequence ID" value="NZ_JAZHBO010000001.1"/>
</dbReference>
<dbReference type="InterPro" id="IPR050237">
    <property type="entry name" value="ATP-dep_AMP-bd_enzyme"/>
</dbReference>
<evidence type="ECO:0000259" key="1">
    <source>
        <dbReference type="Pfam" id="PF00501"/>
    </source>
</evidence>
<sequence length="541" mass="59545">MSELPPPHLTDALDRAARLQPEQIAIRVPGPRHNRFGFARYDELLTFGELQKRSTALARGLLHRTPLERGDRVVVMLKPTLDFFVSMFALFRAGMVPVLIDPGIPRASLKQCLREADPQGFIGLPMAHLARRVLGWAPSANVHLTTGHGWFGNRRLRDLRCSDELELPTPGADDLAAILFTSGSTGVPKGVEYKHRHFIGQLELLRDAFGIEPGGTDFPTFPPFALFDPALGLTSVIPDMDARKPAQADARKLHDAMQRFGVEQLFGSPALMKVLAEYGKPLAGLRRVTSAGAPVPPVTVAKIQALLPDDAKFWTPYGATECLPVAVIEGRQLLGTRIATEQGAGTCVGRPLPGNDVRIIRIVDGPIANWDETVACAPGEIGEITVVGPSTTEAYFNRPDLTFKAKISERDRVVHRMGDAGYLDAQGRLWFCGRLSQRVRTADGDLHTEQVEPIFNTHPSVLRSALVGVEGEPVVLVELDPRTPHSWDGIRAELRALAMQLPLTQGIKRFLPHRKFPVDIRHNAKIRREDLAVEAARRLRA</sequence>
<dbReference type="InterPro" id="IPR020845">
    <property type="entry name" value="AMP-binding_CS"/>
</dbReference>
<accession>A0ABU7UXH8</accession>
<keyword evidence="2" id="KW-0436">Ligase</keyword>
<dbReference type="Gene3D" id="3.40.50.12780">
    <property type="entry name" value="N-terminal domain of ligase-like"/>
    <property type="match status" value="1"/>
</dbReference>
<evidence type="ECO:0000313" key="3">
    <source>
        <dbReference type="Proteomes" id="UP001356170"/>
    </source>
</evidence>
<dbReference type="PROSITE" id="PS00455">
    <property type="entry name" value="AMP_BINDING"/>
    <property type="match status" value="1"/>
</dbReference>
<comment type="caution">
    <text evidence="2">The sequence shown here is derived from an EMBL/GenBank/DDBJ whole genome shotgun (WGS) entry which is preliminary data.</text>
</comment>
<protein>
    <submittedName>
        <fullName evidence="2">Fatty acid CoA ligase family protein</fullName>
    </submittedName>
</protein>
<dbReference type="NCBIfam" id="NF006754">
    <property type="entry name" value="PRK09274.1"/>
    <property type="match status" value="1"/>
</dbReference>